<sequence>MTSFRVYRERTSASPVESRRVDLFEHFIEPFQSRTCDPGELEWKHVSCKRSCPARRQCQDMEHLPEIGERITNKLAPPDGRAIRHWIGHDAFEHWRNLQSWIEASYPGMFEPDWIYGGKRRGWSLRYKKTRALCTLLPAYRQFSVLVVLGRAEREKFDERRYSWSPKLVKLYDEARAYPDGKWVTIEISSADDWREVTELIGMKRPPVEKPAKSVSSRGIHRS</sequence>
<reference evidence="1 2" key="1">
    <citation type="submission" date="2019-09" db="EMBL/GenBank/DDBJ databases">
        <authorList>
            <person name="Depoorter E."/>
        </authorList>
    </citation>
    <scope>NUCLEOTIDE SEQUENCE [LARGE SCALE GENOMIC DNA]</scope>
    <source>
        <strain evidence="1">LMG 24064</strain>
    </source>
</reference>
<dbReference type="Pfam" id="PF12663">
    <property type="entry name" value="DUF3788"/>
    <property type="match status" value="1"/>
</dbReference>
<dbReference type="AlphaFoldDB" id="A0A6P2P8G0"/>
<evidence type="ECO:0000313" key="2">
    <source>
        <dbReference type="Proteomes" id="UP000494222"/>
    </source>
</evidence>
<protein>
    <recommendedName>
        <fullName evidence="3">DUF3788 domain-containing protein</fullName>
    </recommendedName>
</protein>
<proteinExistence type="predicted"/>
<gene>
    <name evidence="1" type="ORF">BLA24064_04917</name>
</gene>
<evidence type="ECO:0008006" key="3">
    <source>
        <dbReference type="Google" id="ProtNLM"/>
    </source>
</evidence>
<organism evidence="1 2">
    <name type="scientific">Burkholderia latens</name>
    <dbReference type="NCBI Taxonomy" id="488446"/>
    <lineage>
        <taxon>Bacteria</taxon>
        <taxon>Pseudomonadati</taxon>
        <taxon>Pseudomonadota</taxon>
        <taxon>Betaproteobacteria</taxon>
        <taxon>Burkholderiales</taxon>
        <taxon>Burkholderiaceae</taxon>
        <taxon>Burkholderia</taxon>
        <taxon>Burkholderia cepacia complex</taxon>
    </lineage>
</organism>
<name>A0A6P2P8G0_9BURK</name>
<dbReference type="InterPro" id="IPR024265">
    <property type="entry name" value="DUF3788"/>
</dbReference>
<dbReference type="Proteomes" id="UP000494222">
    <property type="component" value="Unassembled WGS sequence"/>
</dbReference>
<evidence type="ECO:0000313" key="1">
    <source>
        <dbReference type="EMBL" id="VWC03017.1"/>
    </source>
</evidence>
<dbReference type="EMBL" id="CABVPL010000046">
    <property type="protein sequence ID" value="VWC03017.1"/>
    <property type="molecule type" value="Genomic_DNA"/>
</dbReference>
<accession>A0A6P2P8G0</accession>